<name>A0A2H0R4K9_9BACT</name>
<protein>
    <submittedName>
        <fullName evidence="1">Uncharacterized protein</fullName>
    </submittedName>
</protein>
<accession>A0A2H0R4K9</accession>
<dbReference type="Proteomes" id="UP000230232">
    <property type="component" value="Unassembled WGS sequence"/>
</dbReference>
<proteinExistence type="predicted"/>
<reference evidence="1 2" key="1">
    <citation type="submission" date="2017-09" db="EMBL/GenBank/DDBJ databases">
        <title>Depth-based differentiation of microbial function through sediment-hosted aquifers and enrichment of novel symbionts in the deep terrestrial subsurface.</title>
        <authorList>
            <person name="Probst A.J."/>
            <person name="Ladd B."/>
            <person name="Jarett J.K."/>
            <person name="Geller-Mcgrath D.E."/>
            <person name="Sieber C.M."/>
            <person name="Emerson J.B."/>
            <person name="Anantharaman K."/>
            <person name="Thomas B.C."/>
            <person name="Malmstrom R."/>
            <person name="Stieglmeier M."/>
            <person name="Klingl A."/>
            <person name="Woyke T."/>
            <person name="Ryan C.M."/>
            <person name="Banfield J.F."/>
        </authorList>
    </citation>
    <scope>NUCLEOTIDE SEQUENCE [LARGE SCALE GENOMIC DNA]</scope>
    <source>
        <strain evidence="1">CG10_big_fil_rev_8_21_14_0_10_46_23</strain>
    </source>
</reference>
<organism evidence="1 2">
    <name type="scientific">Candidatus Yanofskybacteria bacterium CG10_big_fil_rev_8_21_14_0_10_46_23</name>
    <dbReference type="NCBI Taxonomy" id="1975098"/>
    <lineage>
        <taxon>Bacteria</taxon>
        <taxon>Candidatus Yanofskyibacteriota</taxon>
    </lineage>
</organism>
<comment type="caution">
    <text evidence="1">The sequence shown here is derived from an EMBL/GenBank/DDBJ whole genome shotgun (WGS) entry which is preliminary data.</text>
</comment>
<sequence length="343" mass="39409">MITQKTLQKVRRDLELVSHLSRYLITITDPDGVEIKIADSSGPRLALMTIIGRPQKLAPDFIKVSKRYGVAIPKVVDLCEIGIGATRANHPNNMQGPEGKVWVPSRKKVSWLTPDQYRLVRPHILAMLQYEADIQAENWARPGLDIEQSRFQVTARSKGRVIESWPKRYPIYSGKRFSVLKEDPLLLADILRGELKNPILNYQLHKFFLFSDKVYGMNRGSKFSDPLRYINLRKLAESVARYSYLRLENGRVDIARHLLAYMIRKFVEEDSQKWSDFCRIFDCDPKADPILALAATALPGAEERIAGLAIRVKKIHPDHVVFEVLGERVKSFLRKFYPIQLTI</sequence>
<evidence type="ECO:0000313" key="1">
    <source>
        <dbReference type="EMBL" id="PIR41461.1"/>
    </source>
</evidence>
<dbReference type="AlphaFoldDB" id="A0A2H0R4K9"/>
<dbReference type="EMBL" id="PCXO01000005">
    <property type="protein sequence ID" value="PIR41461.1"/>
    <property type="molecule type" value="Genomic_DNA"/>
</dbReference>
<evidence type="ECO:0000313" key="2">
    <source>
        <dbReference type="Proteomes" id="UP000230232"/>
    </source>
</evidence>
<gene>
    <name evidence="1" type="ORF">COV31_01135</name>
</gene>